<dbReference type="NCBIfam" id="TIGR02226">
    <property type="entry name" value="two_anch"/>
    <property type="match status" value="1"/>
</dbReference>
<evidence type="ECO:0000256" key="1">
    <source>
        <dbReference type="SAM" id="Phobius"/>
    </source>
</evidence>
<accession>A0A840U1Q3</accession>
<dbReference type="PANTHER" id="PTHR37464">
    <property type="entry name" value="BLL2463 PROTEIN"/>
    <property type="match status" value="1"/>
</dbReference>
<organism evidence="3 4">
    <name type="scientific">Rhabdobacter roseus</name>
    <dbReference type="NCBI Taxonomy" id="1655419"/>
    <lineage>
        <taxon>Bacteria</taxon>
        <taxon>Pseudomonadati</taxon>
        <taxon>Bacteroidota</taxon>
        <taxon>Cytophagia</taxon>
        <taxon>Cytophagales</taxon>
        <taxon>Cytophagaceae</taxon>
        <taxon>Rhabdobacter</taxon>
    </lineage>
</organism>
<comment type="caution">
    <text evidence="3">The sequence shown here is derived from an EMBL/GenBank/DDBJ whole genome shotgun (WGS) entry which is preliminary data.</text>
</comment>
<dbReference type="Gene3D" id="2.60.40.10">
    <property type="entry name" value="Immunoglobulins"/>
    <property type="match status" value="1"/>
</dbReference>
<reference evidence="3 4" key="1">
    <citation type="submission" date="2020-08" db="EMBL/GenBank/DDBJ databases">
        <title>Genomic Encyclopedia of Type Strains, Phase IV (KMG-IV): sequencing the most valuable type-strain genomes for metagenomic binning, comparative biology and taxonomic classification.</title>
        <authorList>
            <person name="Goeker M."/>
        </authorList>
    </citation>
    <scope>NUCLEOTIDE SEQUENCE [LARGE SCALE GENOMIC DNA]</scope>
    <source>
        <strain evidence="3 4">DSM 105074</strain>
    </source>
</reference>
<feature type="transmembrane region" description="Helical" evidence="1">
    <location>
        <begin position="6"/>
        <end position="24"/>
    </location>
</feature>
<keyword evidence="1" id="KW-0472">Membrane</keyword>
<feature type="transmembrane region" description="Helical" evidence="1">
    <location>
        <begin position="668"/>
        <end position="687"/>
    </location>
</feature>
<keyword evidence="4" id="KW-1185">Reference proteome</keyword>
<dbReference type="InterPro" id="IPR024163">
    <property type="entry name" value="Aerotolerance_reg_N"/>
</dbReference>
<dbReference type="Proteomes" id="UP000557307">
    <property type="component" value="Unassembled WGS sequence"/>
</dbReference>
<feature type="domain" description="Aerotolerance regulator N-terminal" evidence="2">
    <location>
        <begin position="1"/>
        <end position="76"/>
    </location>
</feature>
<dbReference type="InterPro" id="IPR013783">
    <property type="entry name" value="Ig-like_fold"/>
</dbReference>
<feature type="transmembrane region" description="Helical" evidence="1">
    <location>
        <begin position="56"/>
        <end position="78"/>
    </location>
</feature>
<dbReference type="Pfam" id="PF07584">
    <property type="entry name" value="BatA"/>
    <property type="match status" value="1"/>
</dbReference>
<name>A0A840U1Q3_9BACT</name>
<sequence length="689" mass="76576">MSFLFPSFLWGLLAVSIPIAIHFFNFRRTKRVYFTNVAFLKAVDTQTSSFRQIKHWLVLAARVLAIACLALAFAQPFLPSQSESGIDRRGVTSLYLDNSYSMQNEQNNKRYLDIATGRLSDLMGIFRNATSLQLVTNDFSAAEQALHPSDKIRDRLTTIGLSHTPRSFEQVYRRQQNLMDRYRTAAPNQLFWFSDFQKSTSGDLSALELDSTDRLFLVPVQAAPEKNVYVDSVWLNTPFIRELQNNILFVKVSNSGTEAAKDLVVKLYLDNAQVSTASVTVPANGAATAKFNFSLKGRGYKTGRITFDDFPVTFDNDHFFVLNASPVIRIMHLYGQKTGANYIENVFQNDSLFRTQSFNAQNADVGLLSSADLVVLEGLVQPSGSLRSTLEEFVRKGGSLIVIPPGTPDAAAYNGFLGSLGIRGIITKGEGTPAAIPLSAPDRANPFFSDVFEESVRQETNLSLPSAAPVWQWSGAGSTLLTLRSGQPYLTQSSAGLGKLYLFGAPLEGTYGNMAQHALFVPVMYKIAAMSVRAQRTAYSFDESTLALTITNPAPNAVYKLRRDKTEIIPVQRLNGNQLLLELPTSSQLSEDQTVDAGYYELVNDGNVEQLLALNHDNSESQLDYYTPDELRAIFSGRKNVQVFDKIDDAAFAREFEQQNVGTSLWKYFLYAALAFLLIEILLIRFMKG</sequence>
<dbReference type="InterPro" id="IPR011933">
    <property type="entry name" value="Double_TM_dom"/>
</dbReference>
<keyword evidence="1" id="KW-1133">Transmembrane helix</keyword>
<dbReference type="InterPro" id="IPR029062">
    <property type="entry name" value="Class_I_gatase-like"/>
</dbReference>
<dbReference type="PANTHER" id="PTHR37464:SF1">
    <property type="entry name" value="BLL2463 PROTEIN"/>
    <property type="match status" value="1"/>
</dbReference>
<evidence type="ECO:0000313" key="4">
    <source>
        <dbReference type="Proteomes" id="UP000557307"/>
    </source>
</evidence>
<gene>
    <name evidence="3" type="ORF">HNQ92_004220</name>
</gene>
<proteinExistence type="predicted"/>
<keyword evidence="1" id="KW-0812">Transmembrane</keyword>
<dbReference type="SUPFAM" id="SSF52317">
    <property type="entry name" value="Class I glutamine amidotransferase-like"/>
    <property type="match status" value="1"/>
</dbReference>
<protein>
    <recommendedName>
        <fullName evidence="2">Aerotolerance regulator N-terminal domain-containing protein</fullName>
    </recommendedName>
</protein>
<evidence type="ECO:0000259" key="2">
    <source>
        <dbReference type="Pfam" id="PF07584"/>
    </source>
</evidence>
<evidence type="ECO:0000313" key="3">
    <source>
        <dbReference type="EMBL" id="MBB5286060.1"/>
    </source>
</evidence>
<dbReference type="RefSeq" id="WP_184176824.1">
    <property type="nucleotide sequence ID" value="NZ_JACHGF010000008.1"/>
</dbReference>
<dbReference type="EMBL" id="JACHGF010000008">
    <property type="protein sequence ID" value="MBB5286060.1"/>
    <property type="molecule type" value="Genomic_DNA"/>
</dbReference>
<dbReference type="AlphaFoldDB" id="A0A840U1Q3"/>